<sequence>MDLVSPSDQALAGTLEVLDPILGLHEGGLEEKDFRALKPRCQVVVLLDKFVRSEISPASVLRDRISKIHLDVADPLLEYAVRRAHVYLLRSGFGLPDEFLRNSTSSIIRRHRALVLAEALRSSPEPCIFGSEIVGSVMGSETLFVSLAASPDSLCLYAMFRFGRKALTYTSDQDTATRLGELCIRTDSEDLPLWVRQRSMELLRLVLNRCSVLPGKVRTLPQKYAIQAEDHPRCYFAAAPKEVAHRIAYRTWLLVLFKMVEIYYSFHEHQELDLTVEEDVVTSTDIFEVFSEQDDQLVESILIGMQLWILIRNLPDSEELVRTKQKYQCFDPDVMIARFLDFIDFDTSLVCDWCFSNETETLRLLLMYLRNSVNPDGSVVALFRDLISAFQRLRAHHLWPFDVSPLLRRIETYCSRFEDRLDA</sequence>
<feature type="domain" description="Protein Lines N-terminal" evidence="1">
    <location>
        <begin position="275"/>
        <end position="370"/>
    </location>
</feature>
<keyword evidence="3" id="KW-1185">Reference proteome</keyword>
<dbReference type="Proteomes" id="UP001157974">
    <property type="component" value="Unassembled WGS sequence"/>
</dbReference>
<evidence type="ECO:0000313" key="2">
    <source>
        <dbReference type="EMBL" id="KAJ8905136.1"/>
    </source>
</evidence>
<dbReference type="InterPro" id="IPR032794">
    <property type="entry name" value="LINES_N"/>
</dbReference>
<name>A0AAV8URG3_9RHOD</name>
<accession>A0AAV8URG3</accession>
<evidence type="ECO:0000259" key="1">
    <source>
        <dbReference type="Pfam" id="PF14694"/>
    </source>
</evidence>
<comment type="caution">
    <text evidence="2">The sequence shown here is derived from an EMBL/GenBank/DDBJ whole genome shotgun (WGS) entry which is preliminary data.</text>
</comment>
<reference evidence="2 3" key="1">
    <citation type="journal article" date="2023" name="Nat. Commun.">
        <title>Origin of minicircular mitochondrial genomes in red algae.</title>
        <authorList>
            <person name="Lee Y."/>
            <person name="Cho C.H."/>
            <person name="Lee Y.M."/>
            <person name="Park S.I."/>
            <person name="Yang J.H."/>
            <person name="West J.A."/>
            <person name="Bhattacharya D."/>
            <person name="Yoon H.S."/>
        </authorList>
    </citation>
    <scope>NUCLEOTIDE SEQUENCE [LARGE SCALE GENOMIC DNA]</scope>
    <source>
        <strain evidence="2 3">CCMP1338</strain>
        <tissue evidence="2">Whole cell</tissue>
    </source>
</reference>
<protein>
    <recommendedName>
        <fullName evidence="1">Protein Lines N-terminal domain-containing protein</fullName>
    </recommendedName>
</protein>
<proteinExistence type="predicted"/>
<dbReference type="AlphaFoldDB" id="A0AAV8URG3"/>
<dbReference type="Pfam" id="PF14694">
    <property type="entry name" value="LINES_N"/>
    <property type="match status" value="1"/>
</dbReference>
<dbReference type="EMBL" id="JAMWBK010000005">
    <property type="protein sequence ID" value="KAJ8905136.1"/>
    <property type="molecule type" value="Genomic_DNA"/>
</dbReference>
<gene>
    <name evidence="2" type="ORF">NDN08_001646</name>
</gene>
<organism evidence="2 3">
    <name type="scientific">Rhodosorus marinus</name>
    <dbReference type="NCBI Taxonomy" id="101924"/>
    <lineage>
        <taxon>Eukaryota</taxon>
        <taxon>Rhodophyta</taxon>
        <taxon>Stylonematophyceae</taxon>
        <taxon>Stylonematales</taxon>
        <taxon>Stylonemataceae</taxon>
        <taxon>Rhodosorus</taxon>
    </lineage>
</organism>
<evidence type="ECO:0000313" key="3">
    <source>
        <dbReference type="Proteomes" id="UP001157974"/>
    </source>
</evidence>